<dbReference type="Pfam" id="PF00415">
    <property type="entry name" value="RCC1"/>
    <property type="match status" value="1"/>
</dbReference>
<protein>
    <submittedName>
        <fullName evidence="4">Regulator of chromosome condensation</fullName>
    </submittedName>
</protein>
<proteinExistence type="predicted"/>
<dbReference type="InterPro" id="IPR000408">
    <property type="entry name" value="Reg_chr_condens"/>
</dbReference>
<organism evidence="4 5">
    <name type="scientific">Seminavis robusta</name>
    <dbReference type="NCBI Taxonomy" id="568900"/>
    <lineage>
        <taxon>Eukaryota</taxon>
        <taxon>Sar</taxon>
        <taxon>Stramenopiles</taxon>
        <taxon>Ochrophyta</taxon>
        <taxon>Bacillariophyta</taxon>
        <taxon>Bacillariophyceae</taxon>
        <taxon>Bacillariophycidae</taxon>
        <taxon>Naviculales</taxon>
        <taxon>Naviculaceae</taxon>
        <taxon>Seminavis</taxon>
    </lineage>
</organism>
<evidence type="ECO:0000313" key="4">
    <source>
        <dbReference type="EMBL" id="CAB9497614.1"/>
    </source>
</evidence>
<dbReference type="EMBL" id="CAICTM010000023">
    <property type="protein sequence ID" value="CAB9497614.1"/>
    <property type="molecule type" value="Genomic_DNA"/>
</dbReference>
<dbReference type="SUPFAM" id="SSF50985">
    <property type="entry name" value="RCC1/BLIP-II"/>
    <property type="match status" value="1"/>
</dbReference>
<feature type="repeat" description="RCC1" evidence="2">
    <location>
        <begin position="244"/>
        <end position="314"/>
    </location>
</feature>
<sequence>MSVYAMGHGWTGALGTGRFDDHIKGHDDEEDPDPPTLLYKGDVLSAAAGWGHTALVTNESNGRQRLLMCGRPHDLQAILRLNRFPAWLRHKAVHYSHSYKEDERSINVTALAGRFIQWALNEQTQRQIEQDPTMRLWELAKTYSILSELEEVEMPNYDAPLSVVASAGLTAVLGQVGGTLYTMGLNNRGQCGIGYSSNNVWVPQQVMGLSDDYATHGREYLYQAFPVSQVALGLQHGYALCSQGNLYSWGKAERCQLGQADASEAAQDGSQVDYARHVKKAYELDSEERPDWFFFPRVVQIASGFQHGAALTESTNQVFVWGKNVLPPMRSDQRQGKLASDSRAPTPVKGLPPNLQVIQIACGSHHTAMLMEDGSVYAVGICTDDATQILFEPVCVVPSGIIDMPCRQFEAHFDRTTIVGRDGRQVLQFHLWADPELREYGVFTPFWADSLLLDNEHARIKSIHRGWLHTIVVTEHDDLLEAGKDPRTPIGDGRPGNQIAG</sequence>
<dbReference type="InterPro" id="IPR051210">
    <property type="entry name" value="Ub_ligase/GEF_domain"/>
</dbReference>
<keyword evidence="1" id="KW-0677">Repeat</keyword>
<dbReference type="OrthoDB" id="8068875at2759"/>
<evidence type="ECO:0000256" key="1">
    <source>
        <dbReference type="ARBA" id="ARBA00022737"/>
    </source>
</evidence>
<dbReference type="PANTHER" id="PTHR22870">
    <property type="entry name" value="REGULATOR OF CHROMOSOME CONDENSATION"/>
    <property type="match status" value="1"/>
</dbReference>
<dbReference type="PROSITE" id="PS00626">
    <property type="entry name" value="RCC1_2"/>
    <property type="match status" value="1"/>
</dbReference>
<feature type="repeat" description="RCC1" evidence="2">
    <location>
        <begin position="1"/>
        <end position="59"/>
    </location>
</feature>
<dbReference type="AlphaFoldDB" id="A0A9N8DDE0"/>
<dbReference type="PANTHER" id="PTHR22870:SF408">
    <property type="entry name" value="OS09G0560450 PROTEIN"/>
    <property type="match status" value="1"/>
</dbReference>
<evidence type="ECO:0000256" key="3">
    <source>
        <dbReference type="SAM" id="MobiDB-lite"/>
    </source>
</evidence>
<accession>A0A9N8DDE0</accession>
<feature type="repeat" description="RCC1" evidence="2">
    <location>
        <begin position="316"/>
        <end position="373"/>
    </location>
</feature>
<feature type="repeat" description="RCC1" evidence="2">
    <location>
        <begin position="178"/>
        <end position="243"/>
    </location>
</feature>
<dbReference type="PRINTS" id="PR00633">
    <property type="entry name" value="RCCNDNSATION"/>
</dbReference>
<comment type="caution">
    <text evidence="4">The sequence shown here is derived from an EMBL/GenBank/DDBJ whole genome shotgun (WGS) entry which is preliminary data.</text>
</comment>
<gene>
    <name evidence="4" type="ORF">SEMRO_23_G015580.1</name>
</gene>
<dbReference type="InterPro" id="IPR009091">
    <property type="entry name" value="RCC1/BLIP-II"/>
</dbReference>
<keyword evidence="5" id="KW-1185">Reference proteome</keyword>
<dbReference type="Gene3D" id="2.130.10.30">
    <property type="entry name" value="Regulator of chromosome condensation 1/beta-lactamase-inhibitor protein II"/>
    <property type="match status" value="1"/>
</dbReference>
<name>A0A9N8DDE0_9STRA</name>
<dbReference type="PROSITE" id="PS50012">
    <property type="entry name" value="RCC1_3"/>
    <property type="match status" value="4"/>
</dbReference>
<feature type="region of interest" description="Disordered" evidence="3">
    <location>
        <begin position="482"/>
        <end position="501"/>
    </location>
</feature>
<dbReference type="Proteomes" id="UP001153069">
    <property type="component" value="Unassembled WGS sequence"/>
</dbReference>
<evidence type="ECO:0000313" key="5">
    <source>
        <dbReference type="Proteomes" id="UP001153069"/>
    </source>
</evidence>
<evidence type="ECO:0000256" key="2">
    <source>
        <dbReference type="PROSITE-ProRule" id="PRU00235"/>
    </source>
</evidence>
<reference evidence="4" key="1">
    <citation type="submission" date="2020-06" db="EMBL/GenBank/DDBJ databases">
        <authorList>
            <consortium name="Plant Systems Biology data submission"/>
        </authorList>
    </citation>
    <scope>NUCLEOTIDE SEQUENCE</scope>
    <source>
        <strain evidence="4">D6</strain>
    </source>
</reference>
<dbReference type="Pfam" id="PF13540">
    <property type="entry name" value="RCC1_2"/>
    <property type="match status" value="2"/>
</dbReference>